<keyword evidence="1" id="KW-0812">Transmembrane</keyword>
<keyword evidence="1" id="KW-0472">Membrane</keyword>
<dbReference type="Proteomes" id="UP000030699">
    <property type="component" value="Unassembled WGS sequence"/>
</dbReference>
<evidence type="ECO:0000313" key="2">
    <source>
        <dbReference type="EMBL" id="ETW51726.1"/>
    </source>
</evidence>
<sequence length="382" mass="42488">MKLTYLNILSCYIILNILLLSSQINIQWNLYNTTQIQKTKLTITNTRLLCECDLYTPSNYDDDQEMKELMQQFEDRTSQRFHKYEERMKTTRQKCKEQCDKEIQKIILKDKLEKQMEQQLITLEAKIDTDDIPTCICEKSLEDKMEKGCLRSGGVLGGGVMPGFGAIGGTALYALNQLKPTAIATAIEEAIKAGASNISAAAFKASEAAGLAKVITELKALSVEKLIPGIMKSIFSETHYTEATKIAEIILTKKTQTCGLSSPGNPICHEFGIKFNIINPGNGIFFPDKTGITQKVTEVVEGAKGAAANASKVASERVTAAIKAHETNVINATYAGYEITIIASIIAILIIVLIMVIIYLILRYRRKKKMKKKLQYIKLLKE</sequence>
<keyword evidence="1" id="KW-1133">Transmembrane helix</keyword>
<dbReference type="AlphaFoldDB" id="A0A024WYA8"/>
<evidence type="ECO:0008006" key="4">
    <source>
        <dbReference type="Google" id="ProtNLM"/>
    </source>
</evidence>
<name>A0A024WYA8_PLAFA</name>
<reference evidence="2 3" key="1">
    <citation type="submission" date="2013-02" db="EMBL/GenBank/DDBJ databases">
        <title>The Genome Annotation of Plasmodium falciparum MaliPS096_E11.</title>
        <authorList>
            <consortium name="The Broad Institute Genome Sequencing Platform"/>
            <consortium name="The Broad Institute Genome Sequencing Center for Infectious Disease"/>
            <person name="Neafsey D."/>
            <person name="Hoffman S."/>
            <person name="Volkman S."/>
            <person name="Rosenthal P."/>
            <person name="Walker B."/>
            <person name="Young S.K."/>
            <person name="Zeng Q."/>
            <person name="Gargeya S."/>
            <person name="Fitzgerald M."/>
            <person name="Haas B."/>
            <person name="Abouelleil A."/>
            <person name="Allen A.W."/>
            <person name="Alvarado L."/>
            <person name="Arachchi H.M."/>
            <person name="Berlin A.M."/>
            <person name="Chapman S.B."/>
            <person name="Gainer-Dewar J."/>
            <person name="Goldberg J."/>
            <person name="Griggs A."/>
            <person name="Gujja S."/>
            <person name="Hansen M."/>
            <person name="Howarth C."/>
            <person name="Imamovic A."/>
            <person name="Ireland A."/>
            <person name="Larimer J."/>
            <person name="McCowan C."/>
            <person name="Murphy C."/>
            <person name="Pearson M."/>
            <person name="Poon T.W."/>
            <person name="Priest M."/>
            <person name="Roberts A."/>
            <person name="Saif S."/>
            <person name="Shea T."/>
            <person name="Sisk P."/>
            <person name="Sykes S."/>
            <person name="Wortman J."/>
            <person name="Nusbaum C."/>
            <person name="Birren B."/>
        </authorList>
    </citation>
    <scope>NUCLEOTIDE SEQUENCE [LARGE SCALE GENOMIC DNA]</scope>
    <source>
        <strain evidence="2 3">MaliPS096_E11</strain>
    </source>
</reference>
<evidence type="ECO:0000313" key="3">
    <source>
        <dbReference type="Proteomes" id="UP000030699"/>
    </source>
</evidence>
<dbReference type="OrthoDB" id="10495023at2759"/>
<dbReference type="NCBIfam" id="TIGR01477">
    <property type="entry name" value="RIFIN"/>
    <property type="match status" value="1"/>
</dbReference>
<protein>
    <recommendedName>
        <fullName evidence="4">Surface antigen</fullName>
    </recommendedName>
</protein>
<gene>
    <name evidence="2" type="ORF">PFMALIP_00151</name>
</gene>
<evidence type="ECO:0000256" key="1">
    <source>
        <dbReference type="SAM" id="Phobius"/>
    </source>
</evidence>
<dbReference type="EMBL" id="KI925479">
    <property type="protein sequence ID" value="ETW51726.1"/>
    <property type="molecule type" value="Genomic_DNA"/>
</dbReference>
<reference evidence="2 3" key="2">
    <citation type="submission" date="2013-02" db="EMBL/GenBank/DDBJ databases">
        <title>The Genome Sequence of Plasmodium falciparum MaliPS096_E11.</title>
        <authorList>
            <consortium name="The Broad Institute Genome Sequencing Platform"/>
            <consortium name="The Broad Institute Genome Sequencing Center for Infectious Disease"/>
            <person name="Neafsey D."/>
            <person name="Cheeseman I."/>
            <person name="Volkman S."/>
            <person name="Adams J."/>
            <person name="Walker B."/>
            <person name="Young S.K."/>
            <person name="Zeng Q."/>
            <person name="Gargeya S."/>
            <person name="Fitzgerald M."/>
            <person name="Haas B."/>
            <person name="Abouelleil A."/>
            <person name="Alvarado L."/>
            <person name="Arachchi H.M."/>
            <person name="Berlin A.M."/>
            <person name="Chapman S.B."/>
            <person name="Dewar J."/>
            <person name="Goldberg J."/>
            <person name="Griggs A."/>
            <person name="Gujja S."/>
            <person name="Hansen M."/>
            <person name="Howarth C."/>
            <person name="Imamovic A."/>
            <person name="Larimer J."/>
            <person name="McCowan C."/>
            <person name="Murphy C."/>
            <person name="Neiman D."/>
            <person name="Pearson M."/>
            <person name="Priest M."/>
            <person name="Roberts A."/>
            <person name="Saif S."/>
            <person name="Shea T."/>
            <person name="Sisk P."/>
            <person name="Sykes S."/>
            <person name="Wortman J."/>
            <person name="Nusbaum C."/>
            <person name="Birren B."/>
        </authorList>
    </citation>
    <scope>NUCLEOTIDE SEQUENCE [LARGE SCALE GENOMIC DNA]</scope>
    <source>
        <strain evidence="2 3">MaliPS096_E11</strain>
    </source>
</reference>
<dbReference type="InterPro" id="IPR006373">
    <property type="entry name" value="VSA_Rifin"/>
</dbReference>
<dbReference type="InterPro" id="IPR011992">
    <property type="entry name" value="EF-hand-dom_pair"/>
</dbReference>
<accession>A0A024WYA8</accession>
<dbReference type="Pfam" id="PF02009">
    <property type="entry name" value="RIFIN"/>
    <property type="match status" value="1"/>
</dbReference>
<feature type="transmembrane region" description="Helical" evidence="1">
    <location>
        <begin position="341"/>
        <end position="362"/>
    </location>
</feature>
<organism evidence="2 3">
    <name type="scientific">Plasmodium falciparum MaliPS096_E11</name>
    <dbReference type="NCBI Taxonomy" id="1036727"/>
    <lineage>
        <taxon>Eukaryota</taxon>
        <taxon>Sar</taxon>
        <taxon>Alveolata</taxon>
        <taxon>Apicomplexa</taxon>
        <taxon>Aconoidasida</taxon>
        <taxon>Haemosporida</taxon>
        <taxon>Plasmodiidae</taxon>
        <taxon>Plasmodium</taxon>
        <taxon>Plasmodium (Laverania)</taxon>
    </lineage>
</organism>
<dbReference type="SUPFAM" id="SSF47473">
    <property type="entry name" value="EF-hand"/>
    <property type="match status" value="1"/>
</dbReference>
<proteinExistence type="predicted"/>